<gene>
    <name evidence="2" type="ORF">Tci_059814</name>
</gene>
<name>A0A6L2NNX9_TANCI</name>
<dbReference type="SUPFAM" id="SSF53098">
    <property type="entry name" value="Ribonuclease H-like"/>
    <property type="match status" value="1"/>
</dbReference>
<reference evidence="2" key="1">
    <citation type="journal article" date="2019" name="Sci. Rep.">
        <title>Draft genome of Tanacetum cinerariifolium, the natural source of mosquito coil.</title>
        <authorList>
            <person name="Yamashiro T."/>
            <person name="Shiraishi A."/>
            <person name="Satake H."/>
            <person name="Nakayama K."/>
        </authorList>
    </citation>
    <scope>NUCLEOTIDE SEQUENCE</scope>
</reference>
<organism evidence="2">
    <name type="scientific">Tanacetum cinerariifolium</name>
    <name type="common">Dalmatian daisy</name>
    <name type="synonym">Chrysanthemum cinerariifolium</name>
    <dbReference type="NCBI Taxonomy" id="118510"/>
    <lineage>
        <taxon>Eukaryota</taxon>
        <taxon>Viridiplantae</taxon>
        <taxon>Streptophyta</taxon>
        <taxon>Embryophyta</taxon>
        <taxon>Tracheophyta</taxon>
        <taxon>Spermatophyta</taxon>
        <taxon>Magnoliopsida</taxon>
        <taxon>eudicotyledons</taxon>
        <taxon>Gunneridae</taxon>
        <taxon>Pentapetalae</taxon>
        <taxon>asterids</taxon>
        <taxon>campanulids</taxon>
        <taxon>Asterales</taxon>
        <taxon>Asteraceae</taxon>
        <taxon>Asteroideae</taxon>
        <taxon>Anthemideae</taxon>
        <taxon>Anthemidinae</taxon>
        <taxon>Tanacetum</taxon>
    </lineage>
</organism>
<dbReference type="AlphaFoldDB" id="A0A6L2NNX9"/>
<dbReference type="InterPro" id="IPR052160">
    <property type="entry name" value="Gypsy_RT_Integrase-like"/>
</dbReference>
<dbReference type="InterPro" id="IPR012337">
    <property type="entry name" value="RNaseH-like_sf"/>
</dbReference>
<dbReference type="InterPro" id="IPR001584">
    <property type="entry name" value="Integrase_cat-core"/>
</dbReference>
<comment type="caution">
    <text evidence="2">The sequence shown here is derived from an EMBL/GenBank/DDBJ whole genome shotgun (WGS) entry which is preliminary data.</text>
</comment>
<keyword evidence="2" id="KW-0548">Nucleotidyltransferase</keyword>
<dbReference type="Pfam" id="PF17921">
    <property type="entry name" value="Integrase_H2C2"/>
    <property type="match status" value="1"/>
</dbReference>
<accession>A0A6L2NNX9</accession>
<evidence type="ECO:0000259" key="1">
    <source>
        <dbReference type="PROSITE" id="PS50994"/>
    </source>
</evidence>
<evidence type="ECO:0000313" key="2">
    <source>
        <dbReference type="EMBL" id="GEU87836.1"/>
    </source>
</evidence>
<dbReference type="InterPro" id="IPR036397">
    <property type="entry name" value="RNaseH_sf"/>
</dbReference>
<dbReference type="GO" id="GO:0003676">
    <property type="term" value="F:nucleic acid binding"/>
    <property type="evidence" value="ECO:0007669"/>
    <property type="project" value="InterPro"/>
</dbReference>
<dbReference type="PANTHER" id="PTHR47266">
    <property type="entry name" value="ENDONUCLEASE-RELATED"/>
    <property type="match status" value="1"/>
</dbReference>
<dbReference type="EMBL" id="BKCJ010009622">
    <property type="protein sequence ID" value="GEU87836.1"/>
    <property type="molecule type" value="Genomic_DNA"/>
</dbReference>
<keyword evidence="2" id="KW-0808">Transferase</keyword>
<dbReference type="InterPro" id="IPR041588">
    <property type="entry name" value="Integrase_H2C2"/>
</dbReference>
<dbReference type="GO" id="GO:0003964">
    <property type="term" value="F:RNA-directed DNA polymerase activity"/>
    <property type="evidence" value="ECO:0007669"/>
    <property type="project" value="UniProtKB-KW"/>
</dbReference>
<sequence>MAVHVREITEDPWYADYINFLVSKIIPHGLTYHLRKKFLSDVEHYICDDPYLFKSYPDGIIRRCVFGKELQEILEHCHTRPTEGHYGANITAKKIFKSRFYWPTIFRDAARYICDCDAYQWTGNISSRNQMPLTNIIVSEVFDIWGVDFMGPFPSSRNNKYILVVIDYVSKWVEAEALPTNDARVVVKFLQKLFSQFEVSKALISDRKTHLCNSILEKTLKKYGVTHRLATPYHPQTSGQTKNTNHAIKCIFEKTVNGNRKERVDKLDDALGYLGLLINHLSEIMDKEFHEGDEVLVFNSRLKLFLRKLKSRWYGPHTISKVFPYGTVEVCGKNGVYFRVNGNRLKIYYGGDMNTTSKTLYFVKCSLYEEMEFEVSPTRFHVVERFCIGVTTKILHKLKVKQSFLLVVLDLIQDSLNTPVVSATKLPILNPNEFDLWKMRIEQYFLMIDFSLWEVIINGDSPVPTIVVDGVVQPVAHMPAKQKLARRNELKARGTLLMAMPDKHQLKFNSHKDAKTLVEAIEKRFGGNTETKKFQKTLLKQEFENFTGNPTQNLAFVSSFNTDSTTDSVSAATSVSSVCAKLLVSSHSNIDSLSNAVIFSFFASQSTSHQLDNEDLK</sequence>
<proteinExistence type="predicted"/>
<dbReference type="Gene3D" id="3.30.420.10">
    <property type="entry name" value="Ribonuclease H-like superfamily/Ribonuclease H"/>
    <property type="match status" value="1"/>
</dbReference>
<dbReference type="Pfam" id="PF00665">
    <property type="entry name" value="rve"/>
    <property type="match status" value="1"/>
</dbReference>
<dbReference type="Gene3D" id="1.10.340.70">
    <property type="match status" value="1"/>
</dbReference>
<dbReference type="GO" id="GO:0015074">
    <property type="term" value="P:DNA integration"/>
    <property type="evidence" value="ECO:0007669"/>
    <property type="project" value="InterPro"/>
</dbReference>
<keyword evidence="2" id="KW-0695">RNA-directed DNA polymerase</keyword>
<protein>
    <submittedName>
        <fullName evidence="2">Reverse transcriptase domain-containing protein</fullName>
    </submittedName>
</protein>
<dbReference type="PROSITE" id="PS50994">
    <property type="entry name" value="INTEGRASE"/>
    <property type="match status" value="1"/>
</dbReference>
<feature type="domain" description="Integrase catalytic" evidence="1">
    <location>
        <begin position="128"/>
        <end position="300"/>
    </location>
</feature>